<dbReference type="GO" id="GO:0030692">
    <property type="term" value="C:Noc4p-Nop14p complex"/>
    <property type="evidence" value="ECO:0007669"/>
    <property type="project" value="TreeGrafter"/>
</dbReference>
<feature type="region of interest" description="Disordered" evidence="7">
    <location>
        <begin position="798"/>
        <end position="819"/>
    </location>
</feature>
<feature type="compositionally biased region" description="Basic and acidic residues" evidence="7">
    <location>
        <begin position="803"/>
        <end position="819"/>
    </location>
</feature>
<feature type="compositionally biased region" description="Basic and acidic residues" evidence="7">
    <location>
        <begin position="110"/>
        <end position="124"/>
    </location>
</feature>
<feature type="compositionally biased region" description="Basic and acidic residues" evidence="7">
    <location>
        <begin position="188"/>
        <end position="206"/>
    </location>
</feature>
<feature type="compositionally biased region" description="Low complexity" evidence="7">
    <location>
        <begin position="393"/>
        <end position="409"/>
    </location>
</feature>
<proteinExistence type="inferred from homology"/>
<sequence>MVGSQLKQLKASLRDRGRLGPTPSKKQRKSQQEARRQSKQSELLEAQPVKNAKFDFLNGQARNGSNKDSAARERREQARRDGILYEMQRKQKVGGINDRRFGEDDPTMTPEERAMERFIREKQRSGRKSGVFDLEEEDEDEDGLTHLGRPLTLKDDFQDSMSNDSASDGGVQRGVKRRRLLNGEVEFNADHQDTAQPERPKTKKEVMEEVIAKSKLHKYERQKAKEDDDELRAELDADVADIFALMNGRKATSNAMAPVAATMNPDRAALINGNDREQADREYDMRLRAMVQDKRSMPTTRTKTEEEVAQEEAARLERLEAQRLRRMQGEEFSDEGDDVVADGDEDFYGGVEESIAQPRSTNSTGFKPRLLLRQQDVEDEDEFDLDEDLVAIGSDESSLQSGESSSLEDAVSEDEDEDEEFVMGIATEDDDGKLLLGSSMTKPRSLEDNLRLDLAFTYACPQSLEELLAITKEVAYADLATVIQRIRALYHSGLAEGNKAKLAGFAAALVEYISYLPRQKDRPDLAVLETLIRHIHSLAKSYPNSVSDAFREQLRVIQKTRFSAPDAGDLIMLTAIGSIYPTSDHFHQVVTPAMLTIARYLEHGFPTTISSLATGTYLSTLALDYQRLSKRYIPELVNYALYAIDILSPEPSTRLTSVYPDHTSIADLRIKGDLKDSHFHESLSFWVIDNLTIDDKNLEFVKISILAAHLELINTIVEQWISLSAYPEIMSVVLESLDHLSSKNSLAKLPNNIRQLILSLKGNVESSVAKALQTRRPLTLHNHRPLSIKMSVPKFEDSYNPNKRYDPDTERAESSKLRAEHKKERKAVIREFRKEARAEAVVQLEEKKARDEAYEKKYKRLVAEIQGEEGREANAYEREKAARKNRR</sequence>
<gene>
    <name evidence="8" type="ORF">GOMPHAMPRED_001463</name>
</gene>
<comment type="subcellular location">
    <subcellularLocation>
        <location evidence="1">Nucleus</location>
        <location evidence="1">Nucleolus</location>
    </subcellularLocation>
</comment>
<feature type="region of interest" description="Disordered" evidence="7">
    <location>
        <begin position="864"/>
        <end position="887"/>
    </location>
</feature>
<reference evidence="8" key="1">
    <citation type="submission" date="2021-03" db="EMBL/GenBank/DDBJ databases">
        <authorList>
            <person name="Tagirdzhanova G."/>
        </authorList>
    </citation>
    <scope>NUCLEOTIDE SEQUENCE</scope>
</reference>
<dbReference type="Pfam" id="PF04147">
    <property type="entry name" value="Nop14"/>
    <property type="match status" value="1"/>
</dbReference>
<dbReference type="EMBL" id="CAJPDQ010000013">
    <property type="protein sequence ID" value="CAF9918247.1"/>
    <property type="molecule type" value="Genomic_DNA"/>
</dbReference>
<keyword evidence="5" id="KW-0539">Nucleus</keyword>
<protein>
    <recommendedName>
        <fullName evidence="10">Nop14-like protein</fullName>
    </recommendedName>
</protein>
<organism evidence="8 9">
    <name type="scientific">Gomphillus americanus</name>
    <dbReference type="NCBI Taxonomy" id="1940652"/>
    <lineage>
        <taxon>Eukaryota</taxon>
        <taxon>Fungi</taxon>
        <taxon>Dikarya</taxon>
        <taxon>Ascomycota</taxon>
        <taxon>Pezizomycotina</taxon>
        <taxon>Lecanoromycetes</taxon>
        <taxon>OSLEUM clade</taxon>
        <taxon>Ostropomycetidae</taxon>
        <taxon>Ostropales</taxon>
        <taxon>Graphidaceae</taxon>
        <taxon>Gomphilloideae</taxon>
        <taxon>Gomphillus</taxon>
    </lineage>
</organism>
<feature type="region of interest" description="Disordered" evidence="7">
    <location>
        <begin position="393"/>
        <end position="418"/>
    </location>
</feature>
<dbReference type="OrthoDB" id="441771at2759"/>
<feature type="compositionally biased region" description="Basic and acidic residues" evidence="7">
    <location>
        <begin position="69"/>
        <end position="89"/>
    </location>
</feature>
<comment type="similarity">
    <text evidence="2">Belongs to the NOP14 family.</text>
</comment>
<feature type="compositionally biased region" description="Acidic residues" evidence="7">
    <location>
        <begin position="133"/>
        <end position="142"/>
    </location>
</feature>
<evidence type="ECO:0000313" key="9">
    <source>
        <dbReference type="Proteomes" id="UP000664169"/>
    </source>
</evidence>
<dbReference type="PANTHER" id="PTHR23183">
    <property type="entry name" value="NOP14"/>
    <property type="match status" value="1"/>
</dbReference>
<evidence type="ECO:0000313" key="8">
    <source>
        <dbReference type="EMBL" id="CAF9918247.1"/>
    </source>
</evidence>
<evidence type="ECO:0000256" key="3">
    <source>
        <dbReference type="ARBA" id="ARBA00022517"/>
    </source>
</evidence>
<keyword evidence="3" id="KW-0690">Ribosome biogenesis</keyword>
<dbReference type="AlphaFoldDB" id="A0A8H3I7Y0"/>
<dbReference type="Proteomes" id="UP000664169">
    <property type="component" value="Unassembled WGS sequence"/>
</dbReference>
<dbReference type="PANTHER" id="PTHR23183:SF0">
    <property type="entry name" value="NUCLEOLAR PROTEIN 14"/>
    <property type="match status" value="1"/>
</dbReference>
<comment type="function">
    <text evidence="6">Involved in nucleolar processing of pre-18S ribosomal RNA. Has a role in the nuclear export of 40S pre-ribosomal subunit to the cytoplasm.</text>
</comment>
<evidence type="ECO:0008006" key="10">
    <source>
        <dbReference type="Google" id="ProtNLM"/>
    </source>
</evidence>
<feature type="region of interest" description="Disordered" evidence="7">
    <location>
        <begin position="1"/>
        <end position="206"/>
    </location>
</feature>
<feature type="compositionally biased region" description="Basic and acidic residues" evidence="7">
    <location>
        <begin position="868"/>
        <end position="887"/>
    </location>
</feature>
<comment type="caution">
    <text evidence="8">The sequence shown here is derived from an EMBL/GenBank/DDBJ whole genome shotgun (WGS) entry which is preliminary data.</text>
</comment>
<evidence type="ECO:0000256" key="6">
    <source>
        <dbReference type="ARBA" id="ARBA00024695"/>
    </source>
</evidence>
<evidence type="ECO:0000256" key="4">
    <source>
        <dbReference type="ARBA" id="ARBA00022552"/>
    </source>
</evidence>
<evidence type="ECO:0000256" key="5">
    <source>
        <dbReference type="ARBA" id="ARBA00023242"/>
    </source>
</evidence>
<evidence type="ECO:0000256" key="1">
    <source>
        <dbReference type="ARBA" id="ARBA00004604"/>
    </source>
</evidence>
<keyword evidence="4" id="KW-0698">rRNA processing</keyword>
<name>A0A8H3I7Y0_9LECA</name>
<dbReference type="GO" id="GO:0032040">
    <property type="term" value="C:small-subunit processome"/>
    <property type="evidence" value="ECO:0007669"/>
    <property type="project" value="InterPro"/>
</dbReference>
<dbReference type="GO" id="GO:0030490">
    <property type="term" value="P:maturation of SSU-rRNA"/>
    <property type="evidence" value="ECO:0007669"/>
    <property type="project" value="TreeGrafter"/>
</dbReference>
<evidence type="ECO:0000256" key="7">
    <source>
        <dbReference type="SAM" id="MobiDB-lite"/>
    </source>
</evidence>
<evidence type="ECO:0000256" key="2">
    <source>
        <dbReference type="ARBA" id="ARBA00007466"/>
    </source>
</evidence>
<keyword evidence="9" id="KW-1185">Reference proteome</keyword>
<dbReference type="InterPro" id="IPR007276">
    <property type="entry name" value="Nop14"/>
</dbReference>
<accession>A0A8H3I7Y0</accession>